<dbReference type="GO" id="GO:0005829">
    <property type="term" value="C:cytosol"/>
    <property type="evidence" value="ECO:0007669"/>
    <property type="project" value="TreeGrafter"/>
</dbReference>
<comment type="similarity">
    <text evidence="4">Belongs to the D-isomer specific 2-hydroxyacid dehydrogenase family.</text>
</comment>
<dbReference type="PANTHER" id="PTHR10996:SF178">
    <property type="entry name" value="2-HYDROXYACID DEHYDROGENASE YGL185C-RELATED"/>
    <property type="match status" value="1"/>
</dbReference>
<evidence type="ECO:0000256" key="1">
    <source>
        <dbReference type="ARBA" id="ARBA00022857"/>
    </source>
</evidence>
<dbReference type="OrthoDB" id="9805416at2"/>
<dbReference type="GO" id="GO:0016618">
    <property type="term" value="F:hydroxypyruvate reductase [NAD(P)H] activity"/>
    <property type="evidence" value="ECO:0007669"/>
    <property type="project" value="TreeGrafter"/>
</dbReference>
<accession>A0A1N6IXF5</accession>
<evidence type="ECO:0000256" key="2">
    <source>
        <dbReference type="ARBA" id="ARBA00023002"/>
    </source>
</evidence>
<evidence type="ECO:0000313" key="8">
    <source>
        <dbReference type="Proteomes" id="UP000185151"/>
    </source>
</evidence>
<dbReference type="CDD" id="cd12156">
    <property type="entry name" value="HPPR"/>
    <property type="match status" value="1"/>
</dbReference>
<proteinExistence type="inferred from homology"/>
<keyword evidence="3" id="KW-0520">NAD</keyword>
<dbReference type="EMBL" id="FSRU01000001">
    <property type="protein sequence ID" value="SIO36738.1"/>
    <property type="molecule type" value="Genomic_DNA"/>
</dbReference>
<dbReference type="SUPFAM" id="SSF52283">
    <property type="entry name" value="Formate/glycerate dehydrogenase catalytic domain-like"/>
    <property type="match status" value="1"/>
</dbReference>
<dbReference type="Pfam" id="PF00389">
    <property type="entry name" value="2-Hacid_dh"/>
    <property type="match status" value="1"/>
</dbReference>
<feature type="domain" description="D-isomer specific 2-hydroxyacid dehydrogenase catalytic" evidence="5">
    <location>
        <begin position="6"/>
        <end position="309"/>
    </location>
</feature>
<dbReference type="Proteomes" id="UP000185151">
    <property type="component" value="Unassembled WGS sequence"/>
</dbReference>
<dbReference type="AlphaFoldDB" id="A0A1N6IXF5"/>
<dbReference type="SUPFAM" id="SSF51735">
    <property type="entry name" value="NAD(P)-binding Rossmann-fold domains"/>
    <property type="match status" value="1"/>
</dbReference>
<dbReference type="PANTHER" id="PTHR10996">
    <property type="entry name" value="2-HYDROXYACID DEHYDROGENASE-RELATED"/>
    <property type="match status" value="1"/>
</dbReference>
<dbReference type="PROSITE" id="PS00065">
    <property type="entry name" value="D_2_HYDROXYACID_DH_1"/>
    <property type="match status" value="1"/>
</dbReference>
<dbReference type="Pfam" id="PF02826">
    <property type="entry name" value="2-Hacid_dh_C"/>
    <property type="match status" value="1"/>
</dbReference>
<dbReference type="FunFam" id="3.40.50.720:FF:000213">
    <property type="entry name" value="Putative 2-hydroxyacid dehydrogenase"/>
    <property type="match status" value="1"/>
</dbReference>
<dbReference type="InterPro" id="IPR006139">
    <property type="entry name" value="D-isomer_2_OHA_DH_cat_dom"/>
</dbReference>
<dbReference type="InterPro" id="IPR036291">
    <property type="entry name" value="NAD(P)-bd_dom_sf"/>
</dbReference>
<gene>
    <name evidence="7" type="ORF">SAMN05444165_2587</name>
</gene>
<evidence type="ECO:0000256" key="4">
    <source>
        <dbReference type="RuleBase" id="RU003719"/>
    </source>
</evidence>
<evidence type="ECO:0000259" key="6">
    <source>
        <dbReference type="Pfam" id="PF02826"/>
    </source>
</evidence>
<keyword evidence="1" id="KW-0521">NADP</keyword>
<protein>
    <submittedName>
        <fullName evidence="7">Lactate dehydrogenase</fullName>
    </submittedName>
</protein>
<sequence length="319" mass="34826">MHKAEVLVVTRYPDADMAALAQHYTLHVLADAEDPDALLAEIAPRIRALATNGEAGASAKLIDALPHLEIIVSYGVGVDAIDLERAAQRNIRVTYTPDVLTDDVADLGIALLLSVARDIPQNDAIVRAGEWGHVQIPLATRVFGKRLGILGLGRVGRAVAKRAAGFDMAISYHDRNRFDDSPYTFHETAVELARHSDFLIICAAADRSNRASIGHEVLDALGPDSFLINIARGSIIDEPVLLNYLTERRIRGAALDVFWSEPAIDPRFFALHNVVLQPHRASGTVETRAAMAHLVRNNLAAFFVGEPLITEYTAHKTRT</sequence>
<name>A0A1N6IXF5_9BURK</name>
<evidence type="ECO:0000313" key="7">
    <source>
        <dbReference type="EMBL" id="SIO36738.1"/>
    </source>
</evidence>
<feature type="domain" description="D-isomer specific 2-hydroxyacid dehydrogenase NAD-binding" evidence="6">
    <location>
        <begin position="109"/>
        <end position="281"/>
    </location>
</feature>
<keyword evidence="8" id="KW-1185">Reference proteome</keyword>
<dbReference type="RefSeq" id="WP_074296016.1">
    <property type="nucleotide sequence ID" value="NZ_FSRU01000001.1"/>
</dbReference>
<evidence type="ECO:0000259" key="5">
    <source>
        <dbReference type="Pfam" id="PF00389"/>
    </source>
</evidence>
<dbReference type="InterPro" id="IPR050223">
    <property type="entry name" value="D-isomer_2-hydroxyacid_DH"/>
</dbReference>
<reference evidence="7 8" key="1">
    <citation type="submission" date="2016-11" db="EMBL/GenBank/DDBJ databases">
        <authorList>
            <person name="Jaros S."/>
            <person name="Januszkiewicz K."/>
            <person name="Wedrychowicz H."/>
        </authorList>
    </citation>
    <scope>NUCLEOTIDE SEQUENCE [LARGE SCALE GENOMIC DNA]</scope>
    <source>
        <strain evidence="7 8">GAS95</strain>
    </source>
</reference>
<dbReference type="GO" id="GO:0051287">
    <property type="term" value="F:NAD binding"/>
    <property type="evidence" value="ECO:0007669"/>
    <property type="project" value="InterPro"/>
</dbReference>
<dbReference type="Gene3D" id="3.40.50.720">
    <property type="entry name" value="NAD(P)-binding Rossmann-like Domain"/>
    <property type="match status" value="2"/>
</dbReference>
<dbReference type="InterPro" id="IPR006140">
    <property type="entry name" value="D-isomer_DH_NAD-bd"/>
</dbReference>
<dbReference type="InterPro" id="IPR029752">
    <property type="entry name" value="D-isomer_DH_CS1"/>
</dbReference>
<organism evidence="7 8">
    <name type="scientific">Paraburkholderia phenazinium</name>
    <dbReference type="NCBI Taxonomy" id="60549"/>
    <lineage>
        <taxon>Bacteria</taxon>
        <taxon>Pseudomonadati</taxon>
        <taxon>Pseudomonadota</taxon>
        <taxon>Betaproteobacteria</taxon>
        <taxon>Burkholderiales</taxon>
        <taxon>Burkholderiaceae</taxon>
        <taxon>Paraburkholderia</taxon>
    </lineage>
</organism>
<dbReference type="GO" id="GO:0030267">
    <property type="term" value="F:glyoxylate reductase (NADPH) activity"/>
    <property type="evidence" value="ECO:0007669"/>
    <property type="project" value="TreeGrafter"/>
</dbReference>
<keyword evidence="2 4" id="KW-0560">Oxidoreductase</keyword>
<evidence type="ECO:0000256" key="3">
    <source>
        <dbReference type="ARBA" id="ARBA00023027"/>
    </source>
</evidence>